<protein>
    <submittedName>
        <fullName evidence="3">Uncharacterized protein</fullName>
    </submittedName>
</protein>
<comment type="caution">
    <text evidence="3">The sequence shown here is derived from an EMBL/GenBank/DDBJ whole genome shotgun (WGS) entry which is preliminary data.</text>
</comment>
<dbReference type="AlphaFoldDB" id="A0A7J5Z537"/>
<reference evidence="3 4" key="1">
    <citation type="submission" date="2020-03" db="EMBL/GenBank/DDBJ databases">
        <title>Dissostichus mawsoni Genome sequencing and assembly.</title>
        <authorList>
            <person name="Park H."/>
        </authorList>
    </citation>
    <scope>NUCLEOTIDE SEQUENCE [LARGE SCALE GENOMIC DNA]</scope>
    <source>
        <strain evidence="3">DM0001</strain>
        <tissue evidence="3">Muscle</tissue>
    </source>
</reference>
<evidence type="ECO:0000256" key="2">
    <source>
        <dbReference type="SAM" id="Phobius"/>
    </source>
</evidence>
<feature type="transmembrane region" description="Helical" evidence="2">
    <location>
        <begin position="12"/>
        <end position="34"/>
    </location>
</feature>
<dbReference type="Proteomes" id="UP000518266">
    <property type="component" value="Unassembled WGS sequence"/>
</dbReference>
<organism evidence="3 4">
    <name type="scientific">Dissostichus mawsoni</name>
    <name type="common">Antarctic cod</name>
    <dbReference type="NCBI Taxonomy" id="36200"/>
    <lineage>
        <taxon>Eukaryota</taxon>
        <taxon>Metazoa</taxon>
        <taxon>Chordata</taxon>
        <taxon>Craniata</taxon>
        <taxon>Vertebrata</taxon>
        <taxon>Euteleostomi</taxon>
        <taxon>Actinopterygii</taxon>
        <taxon>Neopterygii</taxon>
        <taxon>Teleostei</taxon>
        <taxon>Neoteleostei</taxon>
        <taxon>Acanthomorphata</taxon>
        <taxon>Eupercaria</taxon>
        <taxon>Perciformes</taxon>
        <taxon>Notothenioidei</taxon>
        <taxon>Nototheniidae</taxon>
        <taxon>Dissostichus</taxon>
    </lineage>
</organism>
<dbReference type="EMBL" id="JAAKFY010000007">
    <property type="protein sequence ID" value="KAF3855418.1"/>
    <property type="molecule type" value="Genomic_DNA"/>
</dbReference>
<keyword evidence="4" id="KW-1185">Reference proteome</keyword>
<sequence>MGTSQKVQQRFVTQIGSMVLQLFWKLVLIGGLWWNHLPVFGFFQHGTIPVVGANRPEQNSILKEYRSKVRQEVGQEVGQEVKEVRQEVGLKVGKQVRQNVVQKSDMRSDRHSEKKPDNKLYRKSENKSDRKSENKSDRKSENKSDRKSYKSPTRSRTESRTKSWMGCQRSQTGRWTESRTKVEQHSDSESDRKCVWYLGLTRTHSDGVHVTLSLSLSATACTSCGLSEAECERLTTKLLSLGLEVSVIPSLMLSFLSDTLSRESPDAKHHHTQICCFLRRESGVDVSLCLCVLRDFGALSNLQGTQPPVPRSLTSVKSSFVLFMKVKSSSELEADI</sequence>
<evidence type="ECO:0000256" key="1">
    <source>
        <dbReference type="SAM" id="MobiDB-lite"/>
    </source>
</evidence>
<name>A0A7J5Z537_DISMA</name>
<accession>A0A7J5Z537</accession>
<evidence type="ECO:0000313" key="4">
    <source>
        <dbReference type="Proteomes" id="UP000518266"/>
    </source>
</evidence>
<feature type="compositionally biased region" description="Basic and acidic residues" evidence="1">
    <location>
        <begin position="104"/>
        <end position="148"/>
    </location>
</feature>
<keyword evidence="2" id="KW-0812">Transmembrane</keyword>
<proteinExistence type="predicted"/>
<keyword evidence="2" id="KW-0472">Membrane</keyword>
<feature type="region of interest" description="Disordered" evidence="1">
    <location>
        <begin position="95"/>
        <end position="186"/>
    </location>
</feature>
<feature type="compositionally biased region" description="Basic and acidic residues" evidence="1">
    <location>
        <begin position="176"/>
        <end position="186"/>
    </location>
</feature>
<gene>
    <name evidence="3" type="ORF">F7725_023473</name>
</gene>
<evidence type="ECO:0000313" key="3">
    <source>
        <dbReference type="EMBL" id="KAF3855418.1"/>
    </source>
</evidence>
<keyword evidence="2" id="KW-1133">Transmembrane helix</keyword>